<dbReference type="Proteomes" id="UP000054565">
    <property type="component" value="Unassembled WGS sequence"/>
</dbReference>
<proteinExistence type="predicted"/>
<dbReference type="EMBL" id="DS028096">
    <property type="protein sequence ID" value="KMP07047.1"/>
    <property type="molecule type" value="Genomic_DNA"/>
</dbReference>
<sequence length="248" mass="27662">MATWVKCCFERGRLGQRHRKGTRQLDERYGDMDISGPMDGGWNQLPSFPSEKRSTSVPVSRSGTRRQRQGVGHVQFRAHTGAQPFVCISESVYDTPARPSHEKPPDFVYKPASEAFFKDMAKIGRPKYSAPPSTITEKHRRQTSMRSASSLDPSSAGEIPCHPSYQRNIRTSSPHGSSCSGYHRSPPLPAQCSRANSPALSTRSNEITDEDVEKRVLTTIPLSTKKKQKKSRRAVTEELVPSTMELFG</sequence>
<evidence type="ECO:0000313" key="2">
    <source>
        <dbReference type="EMBL" id="KMP07047.1"/>
    </source>
</evidence>
<feature type="region of interest" description="Disordered" evidence="1">
    <location>
        <begin position="47"/>
        <end position="72"/>
    </location>
</feature>
<dbReference type="OrthoDB" id="4148828at2759"/>
<gene>
    <name evidence="2" type="ORF">CIRG_06728</name>
</gene>
<reference evidence="3" key="1">
    <citation type="journal article" date="2010" name="Genome Res.">
        <title>Population genomic sequencing of Coccidioides fungi reveals recent hybridization and transposon control.</title>
        <authorList>
            <person name="Neafsey D.E."/>
            <person name="Barker B.M."/>
            <person name="Sharpton T.J."/>
            <person name="Stajich J.E."/>
            <person name="Park D.J."/>
            <person name="Whiston E."/>
            <person name="Hung C.-Y."/>
            <person name="McMahan C."/>
            <person name="White J."/>
            <person name="Sykes S."/>
            <person name="Heiman D."/>
            <person name="Young S."/>
            <person name="Zeng Q."/>
            <person name="Abouelleil A."/>
            <person name="Aftuck L."/>
            <person name="Bessette D."/>
            <person name="Brown A."/>
            <person name="FitzGerald M."/>
            <person name="Lui A."/>
            <person name="Macdonald J.P."/>
            <person name="Priest M."/>
            <person name="Orbach M.J."/>
            <person name="Galgiani J.N."/>
            <person name="Kirkland T.N."/>
            <person name="Cole G.T."/>
            <person name="Birren B.W."/>
            <person name="Henn M.R."/>
            <person name="Taylor J.W."/>
            <person name="Rounsley S.D."/>
        </authorList>
    </citation>
    <scope>NUCLEOTIDE SEQUENCE [LARGE SCALE GENOMIC DNA]</scope>
    <source>
        <strain evidence="3">RMSCC 2394</strain>
    </source>
</reference>
<feature type="region of interest" description="Disordered" evidence="1">
    <location>
        <begin position="124"/>
        <end position="210"/>
    </location>
</feature>
<name>A0A0J7BAI3_COCIT</name>
<feature type="compositionally biased region" description="Polar residues" evidence="1">
    <location>
        <begin position="144"/>
        <end position="153"/>
    </location>
</feature>
<dbReference type="AlphaFoldDB" id="A0A0J7BAI3"/>
<feature type="compositionally biased region" description="Polar residues" evidence="1">
    <location>
        <begin position="193"/>
        <end position="205"/>
    </location>
</feature>
<evidence type="ECO:0000313" key="3">
    <source>
        <dbReference type="Proteomes" id="UP000054565"/>
    </source>
</evidence>
<protein>
    <submittedName>
        <fullName evidence="2">Uncharacterized protein</fullName>
    </submittedName>
</protein>
<evidence type="ECO:0000256" key="1">
    <source>
        <dbReference type="SAM" id="MobiDB-lite"/>
    </source>
</evidence>
<accession>A0A0J7BAI3</accession>
<feature type="compositionally biased region" description="Polar residues" evidence="1">
    <location>
        <begin position="165"/>
        <end position="180"/>
    </location>
</feature>
<organism evidence="2 3">
    <name type="scientific">Coccidioides immitis RMSCC 2394</name>
    <dbReference type="NCBI Taxonomy" id="404692"/>
    <lineage>
        <taxon>Eukaryota</taxon>
        <taxon>Fungi</taxon>
        <taxon>Dikarya</taxon>
        <taxon>Ascomycota</taxon>
        <taxon>Pezizomycotina</taxon>
        <taxon>Eurotiomycetes</taxon>
        <taxon>Eurotiomycetidae</taxon>
        <taxon>Onygenales</taxon>
        <taxon>Onygenaceae</taxon>
        <taxon>Coccidioides</taxon>
    </lineage>
</organism>